<proteinExistence type="inferred from homology"/>
<evidence type="ECO:0000256" key="2">
    <source>
        <dbReference type="ARBA" id="ARBA00022741"/>
    </source>
</evidence>
<evidence type="ECO:0000256" key="5">
    <source>
        <dbReference type="ARBA" id="ARBA00022840"/>
    </source>
</evidence>
<dbReference type="InterPro" id="IPR010997">
    <property type="entry name" value="HRDC-like_sf"/>
</dbReference>
<evidence type="ECO:0000256" key="4">
    <source>
        <dbReference type="ARBA" id="ARBA00022806"/>
    </source>
</evidence>
<evidence type="ECO:0000256" key="3">
    <source>
        <dbReference type="ARBA" id="ARBA00022801"/>
    </source>
</evidence>
<dbReference type="Gene3D" id="3.40.50.300">
    <property type="entry name" value="P-loop containing nucleotide triphosphate hydrolases"/>
    <property type="match status" value="3"/>
</dbReference>
<evidence type="ECO:0000256" key="8">
    <source>
        <dbReference type="ARBA" id="ARBA00034808"/>
    </source>
</evidence>
<dbReference type="PROSITE" id="PS50967">
    <property type="entry name" value="HRDC"/>
    <property type="match status" value="1"/>
</dbReference>
<comment type="caution">
    <text evidence="15">The sequence shown here is derived from an EMBL/GenBank/DDBJ whole genome shotgun (WGS) entry which is preliminary data.</text>
</comment>
<sequence>MSADAGDSPAFAEGGLEARLLGGLDEEQREVATTLHGPLCVLAGAGTGKTRAITHRIAYGVHTGVYSPQRLLAVTFTARAAAEMRSRLRDLGVGGVQARTFHAAALRQLQYFWPQAVGGAVPGLLEHKAQTIAESARRLRLTVDRAAIRDLASEIEWAKVSMLTPSTYLEGAAGRGEPGGLQPQTVARLFQAYEDVKVDRNLIDFEDVLLITVGILQEDPKVAATVRDQYRHFVVDEYQDVSPLQQRLLELWLGEREELCVVGDASQTIYSFTGATSAHLLEFGKRHPSAAIVRLVRDYRSTPQVVGLANALLAARRAGGPAADAKWAQPLRLIAQRPAGPEPEYAECSDDEAEAAAVARRIGELVAAGTEPKDIAVLFRTNGQSEAFEQALTAAGIGYQLRGGERFFNRREVRDGLLQLRGAARAAADDGVALPQRVRDVLSSLGYSEQAPTGSGATRERWESLAALVALADELSAARGEGFGLPEFVDELQERATAQHAPAVQGVTLASLHAAKGLEWDAVFLVGLSEGLMPISFADTPMTVDEERRLLYVGITRARVFLHLSWSLSRTPGGRAHRRPSRFLDGLRPAGSTASHARAGERRARRELKGPTVCRVCGTILSTGAERKVGRCSNCPPTYEEATFEALRAWRLEQAREADVPAFVVFTDATLTAIAEARPSSLGELSQVAGVGKAKLDRYGEAVLELLRGA</sequence>
<protein>
    <recommendedName>
        <fullName evidence="8">DNA 3'-5' helicase</fullName>
        <ecNumber evidence="8">5.6.2.4</ecNumber>
    </recommendedName>
</protein>
<dbReference type="InterPro" id="IPR002121">
    <property type="entry name" value="HRDC_dom"/>
</dbReference>
<dbReference type="EMBL" id="JBDFRB010000002">
    <property type="protein sequence ID" value="MEN2743474.1"/>
    <property type="molecule type" value="Genomic_DNA"/>
</dbReference>
<keyword evidence="5 10" id="KW-0067">ATP-binding</keyword>
<dbReference type="CDD" id="cd17932">
    <property type="entry name" value="DEXQc_UvrD"/>
    <property type="match status" value="1"/>
</dbReference>
<comment type="catalytic activity">
    <reaction evidence="7">
        <text>Couples ATP hydrolysis with the unwinding of duplex DNA by translocating in the 3'-5' direction.</text>
        <dbReference type="EC" id="5.6.2.4"/>
    </reaction>
</comment>
<feature type="binding site" evidence="10">
    <location>
        <begin position="43"/>
        <end position="50"/>
    </location>
    <ligand>
        <name>ATP</name>
        <dbReference type="ChEBI" id="CHEBI:30616"/>
    </ligand>
</feature>
<keyword evidence="2 10" id="KW-0547">Nucleotide-binding</keyword>
<dbReference type="GO" id="GO:0004386">
    <property type="term" value="F:helicase activity"/>
    <property type="evidence" value="ECO:0007669"/>
    <property type="project" value="UniProtKB-KW"/>
</dbReference>
<dbReference type="PROSITE" id="PS51217">
    <property type="entry name" value="UVRD_HELICASE_CTER"/>
    <property type="match status" value="1"/>
</dbReference>
<feature type="domain" description="UvrD-like helicase C-terminal" evidence="14">
    <location>
        <begin position="312"/>
        <end position="560"/>
    </location>
</feature>
<accession>A0ABU9WWC7</accession>
<keyword evidence="4 10" id="KW-0347">Helicase</keyword>
<evidence type="ECO:0000256" key="1">
    <source>
        <dbReference type="ARBA" id="ARBA00009922"/>
    </source>
</evidence>
<feature type="region of interest" description="Disordered" evidence="11">
    <location>
        <begin position="577"/>
        <end position="604"/>
    </location>
</feature>
<evidence type="ECO:0000256" key="6">
    <source>
        <dbReference type="ARBA" id="ARBA00023235"/>
    </source>
</evidence>
<dbReference type="SUPFAM" id="SSF52540">
    <property type="entry name" value="P-loop containing nucleoside triphosphate hydrolases"/>
    <property type="match status" value="1"/>
</dbReference>
<reference evidence="15 16" key="1">
    <citation type="submission" date="2024-05" db="EMBL/GenBank/DDBJ databases">
        <title>Sinomonas sp. nov., isolated from a waste landfill.</title>
        <authorList>
            <person name="Zhao Y."/>
        </authorList>
    </citation>
    <scope>NUCLEOTIDE SEQUENCE [LARGE SCALE GENOMIC DNA]</scope>
    <source>
        <strain evidence="15 16">CCTCC AB2014300</strain>
    </source>
</reference>
<evidence type="ECO:0000256" key="9">
    <source>
        <dbReference type="ARBA" id="ARBA00048988"/>
    </source>
</evidence>
<dbReference type="PANTHER" id="PTHR11070">
    <property type="entry name" value="UVRD / RECB / PCRA DNA HELICASE FAMILY MEMBER"/>
    <property type="match status" value="1"/>
</dbReference>
<dbReference type="InterPro" id="IPR027417">
    <property type="entry name" value="P-loop_NTPase"/>
</dbReference>
<dbReference type="CDD" id="cd18807">
    <property type="entry name" value="SF1_C_UvrD"/>
    <property type="match status" value="1"/>
</dbReference>
<dbReference type="InterPro" id="IPR014017">
    <property type="entry name" value="DNA_helicase_UvrD-like_C"/>
</dbReference>
<evidence type="ECO:0000256" key="7">
    <source>
        <dbReference type="ARBA" id="ARBA00034617"/>
    </source>
</evidence>
<comment type="catalytic activity">
    <reaction evidence="9">
        <text>ATP + H2O = ADP + phosphate + H(+)</text>
        <dbReference type="Rhea" id="RHEA:13065"/>
        <dbReference type="ChEBI" id="CHEBI:15377"/>
        <dbReference type="ChEBI" id="CHEBI:15378"/>
        <dbReference type="ChEBI" id="CHEBI:30616"/>
        <dbReference type="ChEBI" id="CHEBI:43474"/>
        <dbReference type="ChEBI" id="CHEBI:456216"/>
        <dbReference type="EC" id="5.6.2.4"/>
    </reaction>
</comment>
<dbReference type="Gene3D" id="1.10.150.80">
    <property type="entry name" value="HRDC domain"/>
    <property type="match status" value="1"/>
</dbReference>
<keyword evidence="3 10" id="KW-0378">Hydrolase</keyword>
<dbReference type="InterPro" id="IPR014016">
    <property type="entry name" value="UvrD-like_ATP-bd"/>
</dbReference>
<dbReference type="Gene3D" id="1.10.486.10">
    <property type="entry name" value="PCRA, domain 4"/>
    <property type="match status" value="1"/>
</dbReference>
<evidence type="ECO:0000259" key="14">
    <source>
        <dbReference type="PROSITE" id="PS51217"/>
    </source>
</evidence>
<comment type="similarity">
    <text evidence="1">Belongs to the helicase family. UvrD subfamily.</text>
</comment>
<dbReference type="Proteomes" id="UP001422074">
    <property type="component" value="Unassembled WGS sequence"/>
</dbReference>
<keyword evidence="16" id="KW-1185">Reference proteome</keyword>
<dbReference type="SMART" id="SM00341">
    <property type="entry name" value="HRDC"/>
    <property type="match status" value="1"/>
</dbReference>
<gene>
    <name evidence="15" type="ORF">ABCQ75_02830</name>
</gene>
<feature type="domain" description="HRDC" evidence="12">
    <location>
        <begin position="637"/>
        <end position="710"/>
    </location>
</feature>
<evidence type="ECO:0000259" key="13">
    <source>
        <dbReference type="PROSITE" id="PS51198"/>
    </source>
</evidence>
<name>A0ABU9WWC7_9MICC</name>
<dbReference type="RefSeq" id="WP_345883003.1">
    <property type="nucleotide sequence ID" value="NZ_JBDFRB010000002.1"/>
</dbReference>
<organism evidence="15 16">
    <name type="scientific">Sinomonas halotolerans</name>
    <dbReference type="NCBI Taxonomy" id="1644133"/>
    <lineage>
        <taxon>Bacteria</taxon>
        <taxon>Bacillati</taxon>
        <taxon>Actinomycetota</taxon>
        <taxon>Actinomycetes</taxon>
        <taxon>Micrococcales</taxon>
        <taxon>Micrococcaceae</taxon>
        <taxon>Sinomonas</taxon>
    </lineage>
</organism>
<dbReference type="PANTHER" id="PTHR11070:SF69">
    <property type="entry name" value="ATP-DEPENDENT DNA HELICASE UVRD2"/>
    <property type="match status" value="1"/>
</dbReference>
<dbReference type="EC" id="5.6.2.4" evidence="8"/>
<evidence type="ECO:0000256" key="10">
    <source>
        <dbReference type="PROSITE-ProRule" id="PRU00560"/>
    </source>
</evidence>
<evidence type="ECO:0000313" key="16">
    <source>
        <dbReference type="Proteomes" id="UP001422074"/>
    </source>
</evidence>
<dbReference type="InterPro" id="IPR044876">
    <property type="entry name" value="HRDC_dom_sf"/>
</dbReference>
<evidence type="ECO:0000256" key="11">
    <source>
        <dbReference type="SAM" id="MobiDB-lite"/>
    </source>
</evidence>
<dbReference type="Pfam" id="PF00580">
    <property type="entry name" value="UvrD-helicase"/>
    <property type="match status" value="1"/>
</dbReference>
<dbReference type="Gene3D" id="1.10.10.160">
    <property type="match status" value="1"/>
</dbReference>
<dbReference type="SUPFAM" id="SSF47819">
    <property type="entry name" value="HRDC-like"/>
    <property type="match status" value="1"/>
</dbReference>
<dbReference type="InterPro" id="IPR013986">
    <property type="entry name" value="DExx_box_DNA_helicase_dom_sf"/>
</dbReference>
<evidence type="ECO:0000313" key="15">
    <source>
        <dbReference type="EMBL" id="MEN2743474.1"/>
    </source>
</evidence>
<keyword evidence="6" id="KW-0413">Isomerase</keyword>
<dbReference type="InterPro" id="IPR000212">
    <property type="entry name" value="DNA_helicase_UvrD/REP"/>
</dbReference>
<evidence type="ECO:0000259" key="12">
    <source>
        <dbReference type="PROSITE" id="PS50967"/>
    </source>
</evidence>
<dbReference type="PROSITE" id="PS51198">
    <property type="entry name" value="UVRD_HELICASE_ATP_BIND"/>
    <property type="match status" value="1"/>
</dbReference>
<dbReference type="Pfam" id="PF00570">
    <property type="entry name" value="HRDC"/>
    <property type="match status" value="1"/>
</dbReference>
<dbReference type="Pfam" id="PF13361">
    <property type="entry name" value="UvrD_C"/>
    <property type="match status" value="2"/>
</dbReference>
<feature type="domain" description="UvrD-like helicase ATP-binding" evidence="13">
    <location>
        <begin position="22"/>
        <end position="302"/>
    </location>
</feature>